<dbReference type="CDD" id="cd06170">
    <property type="entry name" value="LuxR_C_like"/>
    <property type="match status" value="1"/>
</dbReference>
<dbReference type="GO" id="GO:0000160">
    <property type="term" value="P:phosphorelay signal transduction system"/>
    <property type="evidence" value="ECO:0007669"/>
    <property type="project" value="InterPro"/>
</dbReference>
<name>A0AAU2GUP6_9ACTN</name>
<dbReference type="SUPFAM" id="SSF52172">
    <property type="entry name" value="CheY-like"/>
    <property type="match status" value="1"/>
</dbReference>
<evidence type="ECO:0000256" key="1">
    <source>
        <dbReference type="ARBA" id="ARBA00022553"/>
    </source>
</evidence>
<dbReference type="PROSITE" id="PS50043">
    <property type="entry name" value="HTH_LUXR_2"/>
    <property type="match status" value="1"/>
</dbReference>
<protein>
    <submittedName>
        <fullName evidence="8">Response regulator transcription factor</fullName>
    </submittedName>
</protein>
<dbReference type="PRINTS" id="PR00038">
    <property type="entry name" value="HTHLUXR"/>
</dbReference>
<evidence type="ECO:0000256" key="3">
    <source>
        <dbReference type="ARBA" id="ARBA00023125"/>
    </source>
</evidence>
<dbReference type="CDD" id="cd17535">
    <property type="entry name" value="REC_NarL-like"/>
    <property type="match status" value="1"/>
</dbReference>
<dbReference type="PROSITE" id="PS00622">
    <property type="entry name" value="HTH_LUXR_1"/>
    <property type="match status" value="1"/>
</dbReference>
<gene>
    <name evidence="8" type="ORF">OHV25_01460</name>
</gene>
<dbReference type="AlphaFoldDB" id="A0AAU2GUP6"/>
<dbReference type="SUPFAM" id="SSF46894">
    <property type="entry name" value="C-terminal effector domain of the bipartite response regulators"/>
    <property type="match status" value="1"/>
</dbReference>
<dbReference type="GO" id="GO:0006355">
    <property type="term" value="P:regulation of DNA-templated transcription"/>
    <property type="evidence" value="ECO:0007669"/>
    <property type="project" value="InterPro"/>
</dbReference>
<evidence type="ECO:0000259" key="7">
    <source>
        <dbReference type="PROSITE" id="PS50110"/>
    </source>
</evidence>
<dbReference type="InterPro" id="IPR058245">
    <property type="entry name" value="NreC/VraR/RcsB-like_REC"/>
</dbReference>
<dbReference type="PROSITE" id="PS50110">
    <property type="entry name" value="RESPONSE_REGULATORY"/>
    <property type="match status" value="1"/>
</dbReference>
<evidence type="ECO:0000313" key="8">
    <source>
        <dbReference type="EMBL" id="WTU38317.1"/>
    </source>
</evidence>
<reference evidence="8" key="1">
    <citation type="submission" date="2022-10" db="EMBL/GenBank/DDBJ databases">
        <title>The complete genomes of actinobacterial strains from the NBC collection.</title>
        <authorList>
            <person name="Joergensen T.S."/>
            <person name="Alvarez Arevalo M."/>
            <person name="Sterndorff E.B."/>
            <person name="Faurdal D."/>
            <person name="Vuksanovic O."/>
            <person name="Mourched A.-S."/>
            <person name="Charusanti P."/>
            <person name="Shaw S."/>
            <person name="Blin K."/>
            <person name="Weber T."/>
        </authorList>
    </citation>
    <scope>NUCLEOTIDE SEQUENCE</scope>
    <source>
        <strain evidence="8">NBC_00060</strain>
    </source>
</reference>
<dbReference type="InterPro" id="IPR011006">
    <property type="entry name" value="CheY-like_superfamily"/>
</dbReference>
<dbReference type="EMBL" id="CP108253">
    <property type="protein sequence ID" value="WTU38317.1"/>
    <property type="molecule type" value="Genomic_DNA"/>
</dbReference>
<proteinExistence type="predicted"/>
<dbReference type="PANTHER" id="PTHR43214">
    <property type="entry name" value="TWO-COMPONENT RESPONSE REGULATOR"/>
    <property type="match status" value="1"/>
</dbReference>
<dbReference type="InterPro" id="IPR016032">
    <property type="entry name" value="Sig_transdc_resp-reg_C-effctor"/>
</dbReference>
<dbReference type="InterPro" id="IPR001789">
    <property type="entry name" value="Sig_transdc_resp-reg_receiver"/>
</dbReference>
<keyword evidence="1 5" id="KW-0597">Phosphoprotein</keyword>
<evidence type="ECO:0000256" key="5">
    <source>
        <dbReference type="PROSITE-ProRule" id="PRU00169"/>
    </source>
</evidence>
<evidence type="ECO:0000256" key="4">
    <source>
        <dbReference type="ARBA" id="ARBA00023163"/>
    </source>
</evidence>
<dbReference type="Pfam" id="PF00196">
    <property type="entry name" value="GerE"/>
    <property type="match status" value="1"/>
</dbReference>
<keyword evidence="2" id="KW-0805">Transcription regulation</keyword>
<dbReference type="Pfam" id="PF00072">
    <property type="entry name" value="Response_reg"/>
    <property type="match status" value="1"/>
</dbReference>
<keyword evidence="4" id="KW-0804">Transcription</keyword>
<keyword evidence="3" id="KW-0238">DNA-binding</keyword>
<sequence>MIRVLLADDDALVRQALHAMLESHDDLHVVGEARDGQEAITMARRLHPDVVLMDIRMPHLDGLAATCEITKHAGCPSVLMLTTFDVTEYIDQALTSGADGFLLKDAPPLEVAQAIRDVAQGKAVLSNDITLQIVHLVRDRSRAFLGIDRDLLPSLTNRERDILPLIAQGRSNAEIGHRLHVSEATVKAHVSRLLIKLDVGNRVQLAILAHRAGLAGE</sequence>
<dbReference type="GO" id="GO:0003677">
    <property type="term" value="F:DNA binding"/>
    <property type="evidence" value="ECO:0007669"/>
    <property type="project" value="UniProtKB-KW"/>
</dbReference>
<accession>A0AAU2GUP6</accession>
<evidence type="ECO:0000259" key="6">
    <source>
        <dbReference type="PROSITE" id="PS50043"/>
    </source>
</evidence>
<dbReference type="PANTHER" id="PTHR43214:SF24">
    <property type="entry name" value="TRANSCRIPTIONAL REGULATORY PROTEIN NARL-RELATED"/>
    <property type="match status" value="1"/>
</dbReference>
<dbReference type="SMART" id="SM00448">
    <property type="entry name" value="REC"/>
    <property type="match status" value="1"/>
</dbReference>
<dbReference type="InterPro" id="IPR039420">
    <property type="entry name" value="WalR-like"/>
</dbReference>
<feature type="domain" description="Response regulatory" evidence="7">
    <location>
        <begin position="3"/>
        <end position="119"/>
    </location>
</feature>
<organism evidence="8">
    <name type="scientific">Streptomyces sp. NBC_00060</name>
    <dbReference type="NCBI Taxonomy" id="2975636"/>
    <lineage>
        <taxon>Bacteria</taxon>
        <taxon>Bacillati</taxon>
        <taxon>Actinomycetota</taxon>
        <taxon>Actinomycetes</taxon>
        <taxon>Kitasatosporales</taxon>
        <taxon>Streptomycetaceae</taxon>
        <taxon>Streptomyces</taxon>
    </lineage>
</organism>
<dbReference type="InterPro" id="IPR000792">
    <property type="entry name" value="Tscrpt_reg_LuxR_C"/>
</dbReference>
<feature type="domain" description="HTH luxR-type" evidence="6">
    <location>
        <begin position="148"/>
        <end position="213"/>
    </location>
</feature>
<feature type="modified residue" description="4-aspartylphosphate" evidence="5">
    <location>
        <position position="54"/>
    </location>
</feature>
<dbReference type="Gene3D" id="3.40.50.2300">
    <property type="match status" value="1"/>
</dbReference>
<dbReference type="SMART" id="SM00421">
    <property type="entry name" value="HTH_LUXR"/>
    <property type="match status" value="1"/>
</dbReference>
<evidence type="ECO:0000256" key="2">
    <source>
        <dbReference type="ARBA" id="ARBA00023015"/>
    </source>
</evidence>